<reference evidence="3" key="1">
    <citation type="journal article" date="2019" name="Int. J. Syst. Evol. Microbiol.">
        <title>The Global Catalogue of Microorganisms (GCM) 10K type strain sequencing project: providing services to taxonomists for standard genome sequencing and annotation.</title>
        <authorList>
            <consortium name="The Broad Institute Genomics Platform"/>
            <consortium name="The Broad Institute Genome Sequencing Center for Infectious Disease"/>
            <person name="Wu L."/>
            <person name="Ma J."/>
        </authorList>
    </citation>
    <scope>NUCLEOTIDE SEQUENCE [LARGE SCALE GENOMIC DNA]</scope>
    <source>
        <strain evidence="3">DT72</strain>
    </source>
</reference>
<dbReference type="Pfam" id="PF08666">
    <property type="entry name" value="SAF"/>
    <property type="match status" value="1"/>
</dbReference>
<proteinExistence type="predicted"/>
<name>A0ABW4NYK7_9NOCA</name>
<dbReference type="EMBL" id="JBHUFB010000002">
    <property type="protein sequence ID" value="MFD1810901.1"/>
    <property type="molecule type" value="Genomic_DNA"/>
</dbReference>
<evidence type="ECO:0000313" key="3">
    <source>
        <dbReference type="Proteomes" id="UP001597286"/>
    </source>
</evidence>
<protein>
    <submittedName>
        <fullName evidence="2">SAF domain-containing protein</fullName>
    </submittedName>
</protein>
<accession>A0ABW4NYK7</accession>
<comment type="caution">
    <text evidence="2">The sequence shown here is derived from an EMBL/GenBank/DDBJ whole genome shotgun (WGS) entry which is preliminary data.</text>
</comment>
<gene>
    <name evidence="2" type="ORF">ACFSJG_01635</name>
</gene>
<dbReference type="SMART" id="SM00858">
    <property type="entry name" value="SAF"/>
    <property type="match status" value="1"/>
</dbReference>
<feature type="domain" description="SAF" evidence="1">
    <location>
        <begin position="60"/>
        <end position="122"/>
    </location>
</feature>
<evidence type="ECO:0000313" key="2">
    <source>
        <dbReference type="EMBL" id="MFD1810901.1"/>
    </source>
</evidence>
<keyword evidence="3" id="KW-1185">Reference proteome</keyword>
<sequence>MPRDAGRFRDALSPTALDRVARLTRPDWSRSTTGRRVAAAVLAAVALLLAVRGDPDDDRVEVVTAARDLAPGTLLGDEDLHVTALPAAVVPAGVVHSPGDVVGRTLAGPARSGEPLTDVRVLGSRLADAAAGPDARIVPLRIDDTEVAGLLRAGDVVDILTVDAEGSGAPRVLASNATVVLAAARDTGRTAGEPAVLVALPQVSATEVAAATMTGAITVTLH</sequence>
<dbReference type="CDD" id="cd11614">
    <property type="entry name" value="SAF_CpaB_FlgA_like"/>
    <property type="match status" value="1"/>
</dbReference>
<dbReference type="Proteomes" id="UP001597286">
    <property type="component" value="Unassembled WGS sequence"/>
</dbReference>
<dbReference type="InterPro" id="IPR013974">
    <property type="entry name" value="SAF"/>
</dbReference>
<organism evidence="2 3">
    <name type="scientific">Rhodococcus gannanensis</name>
    <dbReference type="NCBI Taxonomy" id="1960308"/>
    <lineage>
        <taxon>Bacteria</taxon>
        <taxon>Bacillati</taxon>
        <taxon>Actinomycetota</taxon>
        <taxon>Actinomycetes</taxon>
        <taxon>Mycobacteriales</taxon>
        <taxon>Nocardiaceae</taxon>
        <taxon>Rhodococcus</taxon>
    </lineage>
</organism>
<dbReference type="RefSeq" id="WP_378483456.1">
    <property type="nucleotide sequence ID" value="NZ_JBHUFB010000002.1"/>
</dbReference>
<evidence type="ECO:0000259" key="1">
    <source>
        <dbReference type="SMART" id="SM00858"/>
    </source>
</evidence>